<evidence type="ECO:0000313" key="2">
    <source>
        <dbReference type="EMBL" id="GAA1250150.1"/>
    </source>
</evidence>
<protein>
    <submittedName>
        <fullName evidence="2">Uncharacterized protein</fullName>
    </submittedName>
</protein>
<name>A0ABN1WKR5_9ACTN</name>
<sequence>MARISRIALSLVALLGGTILTLPGTASADVTAVTAYNTRTQHLIDDPRLGWEESCVERRIKLDTGTYDWGRVMGSRHTSWRTIELGADWYTWRDCLWPKNGYYLQTTMLDPDNPDWVLVSDSASLKVGYTGTWTWGGYLDPQF</sequence>
<accession>A0ABN1WKR5</accession>
<keyword evidence="1" id="KW-0732">Signal</keyword>
<feature type="chain" id="PRO_5045312784" evidence="1">
    <location>
        <begin position="29"/>
        <end position="143"/>
    </location>
</feature>
<keyword evidence="3" id="KW-1185">Reference proteome</keyword>
<evidence type="ECO:0000313" key="3">
    <source>
        <dbReference type="Proteomes" id="UP001500282"/>
    </source>
</evidence>
<reference evidence="2 3" key="1">
    <citation type="journal article" date="2019" name="Int. J. Syst. Evol. Microbiol.">
        <title>The Global Catalogue of Microorganisms (GCM) 10K type strain sequencing project: providing services to taxonomists for standard genome sequencing and annotation.</title>
        <authorList>
            <consortium name="The Broad Institute Genomics Platform"/>
            <consortium name="The Broad Institute Genome Sequencing Center for Infectious Disease"/>
            <person name="Wu L."/>
            <person name="Ma J."/>
        </authorList>
    </citation>
    <scope>NUCLEOTIDE SEQUENCE [LARGE SCALE GENOMIC DNA]</scope>
    <source>
        <strain evidence="2 3">JCM 11448</strain>
    </source>
</reference>
<gene>
    <name evidence="2" type="ORF">GCM10009579_04880</name>
</gene>
<organism evidence="2 3">
    <name type="scientific">Streptomyces javensis</name>
    <dbReference type="NCBI Taxonomy" id="114698"/>
    <lineage>
        <taxon>Bacteria</taxon>
        <taxon>Bacillati</taxon>
        <taxon>Actinomycetota</taxon>
        <taxon>Actinomycetes</taxon>
        <taxon>Kitasatosporales</taxon>
        <taxon>Streptomycetaceae</taxon>
        <taxon>Streptomyces</taxon>
        <taxon>Streptomyces violaceusniger group</taxon>
    </lineage>
</organism>
<evidence type="ECO:0000256" key="1">
    <source>
        <dbReference type="SAM" id="SignalP"/>
    </source>
</evidence>
<comment type="caution">
    <text evidence="2">The sequence shown here is derived from an EMBL/GenBank/DDBJ whole genome shotgun (WGS) entry which is preliminary data.</text>
</comment>
<feature type="signal peptide" evidence="1">
    <location>
        <begin position="1"/>
        <end position="28"/>
    </location>
</feature>
<dbReference type="EMBL" id="BAAAIH010000001">
    <property type="protein sequence ID" value="GAA1250150.1"/>
    <property type="molecule type" value="Genomic_DNA"/>
</dbReference>
<proteinExistence type="predicted"/>
<dbReference type="Proteomes" id="UP001500282">
    <property type="component" value="Unassembled WGS sequence"/>
</dbReference>